<evidence type="ECO:0000313" key="1">
    <source>
        <dbReference type="EMBL" id="GAA3055207.1"/>
    </source>
</evidence>
<name>A0ABP6LR17_9ACTN</name>
<dbReference type="EMBL" id="BAAAUF010000041">
    <property type="protein sequence ID" value="GAA3055207.1"/>
    <property type="molecule type" value="Genomic_DNA"/>
</dbReference>
<dbReference type="RefSeq" id="WP_234514872.1">
    <property type="nucleotide sequence ID" value="NZ_BAAAUF010000041.1"/>
</dbReference>
<organism evidence="1 2">
    <name type="scientific">Streptomyces glomeratus</name>
    <dbReference type="NCBI Taxonomy" id="284452"/>
    <lineage>
        <taxon>Bacteria</taxon>
        <taxon>Bacillati</taxon>
        <taxon>Actinomycetota</taxon>
        <taxon>Actinomycetes</taxon>
        <taxon>Kitasatosporales</taxon>
        <taxon>Streptomycetaceae</taxon>
        <taxon>Streptomyces</taxon>
    </lineage>
</organism>
<protein>
    <submittedName>
        <fullName evidence="1">Uncharacterized protein</fullName>
    </submittedName>
</protein>
<sequence length="133" mass="13863">MSPRRAGGAAGGDEFRAWLDEAWACSEAAVMLRGGEDAGPLAGRPVVAGVFERDDLAQLRGLTTTGESPGDICRRFGSLAIALPDAEDECAGSGSHHGRTDIARERGRFGDNLEVADPAGPLALLERLGAYGR</sequence>
<reference evidence="2" key="1">
    <citation type="journal article" date="2019" name="Int. J. Syst. Evol. Microbiol.">
        <title>The Global Catalogue of Microorganisms (GCM) 10K type strain sequencing project: providing services to taxonomists for standard genome sequencing and annotation.</title>
        <authorList>
            <consortium name="The Broad Institute Genomics Platform"/>
            <consortium name="The Broad Institute Genome Sequencing Center for Infectious Disease"/>
            <person name="Wu L."/>
            <person name="Ma J."/>
        </authorList>
    </citation>
    <scope>NUCLEOTIDE SEQUENCE [LARGE SCALE GENOMIC DNA]</scope>
    <source>
        <strain evidence="2">JCM 9091</strain>
    </source>
</reference>
<accession>A0ABP6LR17</accession>
<keyword evidence="2" id="KW-1185">Reference proteome</keyword>
<gene>
    <name evidence="1" type="ORF">GCM10010448_43290</name>
</gene>
<comment type="caution">
    <text evidence="1">The sequence shown here is derived from an EMBL/GenBank/DDBJ whole genome shotgun (WGS) entry which is preliminary data.</text>
</comment>
<evidence type="ECO:0000313" key="2">
    <source>
        <dbReference type="Proteomes" id="UP001501532"/>
    </source>
</evidence>
<proteinExistence type="predicted"/>
<dbReference type="Proteomes" id="UP001501532">
    <property type="component" value="Unassembled WGS sequence"/>
</dbReference>